<dbReference type="AlphaFoldDB" id="A0A0B0ER58"/>
<dbReference type="PANTHER" id="PTHR38134">
    <property type="entry name" value="SLR1395 PROTEIN"/>
    <property type="match status" value="1"/>
</dbReference>
<dbReference type="InterPro" id="IPR053205">
    <property type="entry name" value="GHMP_kinase_L-arabinokinase"/>
</dbReference>
<protein>
    <recommendedName>
        <fullName evidence="3">Glycosyl transferase family 28 C-terminal domain-containing protein</fullName>
    </recommendedName>
</protein>
<dbReference type="EMBL" id="JRYO01000045">
    <property type="protein sequence ID" value="KHE93633.1"/>
    <property type="molecule type" value="Genomic_DNA"/>
</dbReference>
<evidence type="ECO:0000313" key="2">
    <source>
        <dbReference type="Proteomes" id="UP000030652"/>
    </source>
</evidence>
<evidence type="ECO:0008006" key="3">
    <source>
        <dbReference type="Google" id="ProtNLM"/>
    </source>
</evidence>
<gene>
    <name evidence="1" type="ORF">SCABRO_00607</name>
</gene>
<comment type="caution">
    <text evidence="1">The sequence shown here is derived from an EMBL/GenBank/DDBJ whole genome shotgun (WGS) entry which is preliminary data.</text>
</comment>
<organism evidence="1 2">
    <name type="scientific">Candidatus Scalindua brodae</name>
    <dbReference type="NCBI Taxonomy" id="237368"/>
    <lineage>
        <taxon>Bacteria</taxon>
        <taxon>Pseudomonadati</taxon>
        <taxon>Planctomycetota</taxon>
        <taxon>Candidatus Brocadiia</taxon>
        <taxon>Candidatus Brocadiales</taxon>
        <taxon>Candidatus Scalinduaceae</taxon>
        <taxon>Candidatus Scalindua</taxon>
    </lineage>
</organism>
<evidence type="ECO:0000313" key="1">
    <source>
        <dbReference type="EMBL" id="KHE93633.1"/>
    </source>
</evidence>
<dbReference type="eggNOG" id="COG0707">
    <property type="taxonomic scope" value="Bacteria"/>
</dbReference>
<dbReference type="PATRIC" id="fig|237368.3.peg.659"/>
<name>A0A0B0ER58_9BACT</name>
<reference evidence="1 2" key="1">
    <citation type="submission" date="2014-10" db="EMBL/GenBank/DDBJ databases">
        <title>Draft genome of anammox bacterium scalindua brodae, obtained using differential coverage binning of sequence data from two enrichment reactors.</title>
        <authorList>
            <person name="Speth D.R."/>
            <person name="Russ L."/>
            <person name="Kartal B."/>
            <person name="Op den Camp H.J."/>
            <person name="Dutilh B.E."/>
            <person name="Jetten M.S."/>
        </authorList>
    </citation>
    <scope>NUCLEOTIDE SEQUENCE [LARGE SCALE GENOMIC DNA]</scope>
    <source>
        <strain evidence="1">RU1</strain>
    </source>
</reference>
<dbReference type="Proteomes" id="UP000030652">
    <property type="component" value="Unassembled WGS sequence"/>
</dbReference>
<dbReference type="SUPFAM" id="SSF53756">
    <property type="entry name" value="UDP-Glycosyltransferase/glycogen phosphorylase"/>
    <property type="match status" value="1"/>
</dbReference>
<dbReference type="PANTHER" id="PTHR38134:SF2">
    <property type="entry name" value="GALACTOKINASE"/>
    <property type="match status" value="1"/>
</dbReference>
<dbReference type="Gene3D" id="3.40.50.2000">
    <property type="entry name" value="Glycogen Phosphorylase B"/>
    <property type="match status" value="1"/>
</dbReference>
<accession>A0A0B0ER58</accession>
<sequence>MNFKIDPADYSIAYFVSSHGYGHAARACAVMAAMHELNPLIRFEIFTTIPQSFFQQSIPGIFTYHRLLTDIGIVQVSPLREDLPETLQRLDNFLPYDEPQITSLSKEIHKLKCMSIICDISPMGIAVAQKAGIPSVLVENFTWDWVYENYVSTDFPAGRFVDYLRQIYSYVDYHIQTEPVCSYQDADLCTVPISREVRAASRQIRQRLGIPGGVKVVMITMGGIPERYTFLEQLTQQSDICFIIPGGSQTVQLDGNLVLLPRHSDFFHPDLINACDAVIGKLGYSTLAEIYHAGVPYGYIPRSTFKESEVLEAFVKNQMNGRAISESQYQEGSWVSLLPEILELPGIKRNDTNGAVETAQFICNMISIKP</sequence>
<proteinExistence type="predicted"/>